<sequence>MHWILLFALFLAVNCSLETGNIEVRKTRKLSEEESRVDDILHELQGICLTEKNYKTAKELKIDTQTILSNMAVYKDIVKLNAQLKTEIEWILKDNQTNISILVKFILRNVYY</sequence>
<dbReference type="OrthoDB" id="6205455at2759"/>
<accession>A0A8S3U5C4</accession>
<keyword evidence="1" id="KW-0732">Signal</keyword>
<evidence type="ECO:0000313" key="3">
    <source>
        <dbReference type="Proteomes" id="UP000683360"/>
    </source>
</evidence>
<evidence type="ECO:0000313" key="2">
    <source>
        <dbReference type="EMBL" id="CAG2239028.1"/>
    </source>
</evidence>
<organism evidence="2 3">
    <name type="scientific">Mytilus edulis</name>
    <name type="common">Blue mussel</name>
    <dbReference type="NCBI Taxonomy" id="6550"/>
    <lineage>
        <taxon>Eukaryota</taxon>
        <taxon>Metazoa</taxon>
        <taxon>Spiralia</taxon>
        <taxon>Lophotrochozoa</taxon>
        <taxon>Mollusca</taxon>
        <taxon>Bivalvia</taxon>
        <taxon>Autobranchia</taxon>
        <taxon>Pteriomorphia</taxon>
        <taxon>Mytilida</taxon>
        <taxon>Mytiloidea</taxon>
        <taxon>Mytilidae</taxon>
        <taxon>Mytilinae</taxon>
        <taxon>Mytilus</taxon>
    </lineage>
</organism>
<keyword evidence="3" id="KW-1185">Reference proteome</keyword>
<reference evidence="2" key="1">
    <citation type="submission" date="2021-03" db="EMBL/GenBank/DDBJ databases">
        <authorList>
            <person name="Bekaert M."/>
        </authorList>
    </citation>
    <scope>NUCLEOTIDE SEQUENCE</scope>
</reference>
<name>A0A8S3U5C4_MYTED</name>
<dbReference type="AlphaFoldDB" id="A0A8S3U5C4"/>
<proteinExistence type="predicted"/>
<protein>
    <submittedName>
        <fullName evidence="2">Uncharacterized protein</fullName>
    </submittedName>
</protein>
<evidence type="ECO:0000256" key="1">
    <source>
        <dbReference type="SAM" id="SignalP"/>
    </source>
</evidence>
<dbReference type="EMBL" id="CAJPWZ010002500">
    <property type="protein sequence ID" value="CAG2239028.1"/>
    <property type="molecule type" value="Genomic_DNA"/>
</dbReference>
<feature type="chain" id="PRO_5035932874" evidence="1">
    <location>
        <begin position="17"/>
        <end position="112"/>
    </location>
</feature>
<comment type="caution">
    <text evidence="2">The sequence shown here is derived from an EMBL/GenBank/DDBJ whole genome shotgun (WGS) entry which is preliminary data.</text>
</comment>
<dbReference type="Proteomes" id="UP000683360">
    <property type="component" value="Unassembled WGS sequence"/>
</dbReference>
<feature type="signal peptide" evidence="1">
    <location>
        <begin position="1"/>
        <end position="16"/>
    </location>
</feature>
<gene>
    <name evidence="2" type="ORF">MEDL_51382</name>
</gene>